<sequence>MQGVFFRYATQAVAEKLGLDGWVRNLYDGRVEVIAEGTQDKLEELLSFVKKGPRGARVEDLRYEWDEPVRDLGKGFRVAPTSPAPLKDL</sequence>
<comment type="similarity">
    <text evidence="2">Belongs to the acylphosphatase family.</text>
</comment>
<keyword evidence="1 4" id="KW-0378">Hydrolase</keyword>
<dbReference type="EMBL" id="LYOS01000003">
    <property type="protein sequence ID" value="OFV67801.1"/>
    <property type="molecule type" value="Genomic_DNA"/>
</dbReference>
<evidence type="ECO:0000256" key="1">
    <source>
        <dbReference type="PROSITE-ProRule" id="PRU00520"/>
    </source>
</evidence>
<dbReference type="GO" id="GO:0003998">
    <property type="term" value="F:acylphosphatase activity"/>
    <property type="evidence" value="ECO:0007669"/>
    <property type="project" value="UniProtKB-EC"/>
</dbReference>
<feature type="domain" description="Acylphosphatase-like" evidence="3">
    <location>
        <begin position="1"/>
        <end position="80"/>
    </location>
</feature>
<dbReference type="STRING" id="1838285.SCAL_001176"/>
<evidence type="ECO:0000313" key="4">
    <source>
        <dbReference type="EMBL" id="OFV67801.1"/>
    </source>
</evidence>
<keyword evidence="5" id="KW-1185">Reference proteome</keyword>
<dbReference type="Pfam" id="PF00708">
    <property type="entry name" value="Acylphosphatase"/>
    <property type="match status" value="1"/>
</dbReference>
<accession>A0A1F2PAS5</accession>
<gene>
    <name evidence="4" type="ORF">SCAL_001176</name>
</gene>
<feature type="active site" evidence="1">
    <location>
        <position position="7"/>
    </location>
</feature>
<dbReference type="Gene3D" id="3.30.70.100">
    <property type="match status" value="1"/>
</dbReference>
<comment type="caution">
    <text evidence="4">The sequence shown here is derived from an EMBL/GenBank/DDBJ whole genome shotgun (WGS) entry which is preliminary data.</text>
</comment>
<evidence type="ECO:0000259" key="3">
    <source>
        <dbReference type="PROSITE" id="PS51160"/>
    </source>
</evidence>
<dbReference type="InterPro" id="IPR036046">
    <property type="entry name" value="Acylphosphatase-like_dom_sf"/>
</dbReference>
<dbReference type="PROSITE" id="PS00151">
    <property type="entry name" value="ACYLPHOSPHATASE_2"/>
    <property type="match status" value="1"/>
</dbReference>
<dbReference type="SUPFAM" id="SSF54975">
    <property type="entry name" value="Acylphosphatase/BLUF domain-like"/>
    <property type="match status" value="1"/>
</dbReference>
<dbReference type="AlphaFoldDB" id="A0A1F2PAS5"/>
<comment type="catalytic activity">
    <reaction evidence="1">
        <text>an acyl phosphate + H2O = a carboxylate + phosphate + H(+)</text>
        <dbReference type="Rhea" id="RHEA:14965"/>
        <dbReference type="ChEBI" id="CHEBI:15377"/>
        <dbReference type="ChEBI" id="CHEBI:15378"/>
        <dbReference type="ChEBI" id="CHEBI:29067"/>
        <dbReference type="ChEBI" id="CHEBI:43474"/>
        <dbReference type="ChEBI" id="CHEBI:59918"/>
        <dbReference type="EC" id="3.6.1.7"/>
    </reaction>
</comment>
<evidence type="ECO:0000256" key="2">
    <source>
        <dbReference type="RuleBase" id="RU004168"/>
    </source>
</evidence>
<dbReference type="InterPro" id="IPR001792">
    <property type="entry name" value="Acylphosphatase-like_dom"/>
</dbReference>
<dbReference type="PANTHER" id="PTHR47268:SF4">
    <property type="entry name" value="ACYLPHOSPHATASE"/>
    <property type="match status" value="1"/>
</dbReference>
<dbReference type="InterPro" id="IPR017968">
    <property type="entry name" value="Acylphosphatase_CS"/>
</dbReference>
<reference evidence="4" key="1">
    <citation type="submission" date="2016-05" db="EMBL/GenBank/DDBJ databases">
        <title>Microbial consortia oxidize butane by reversing methanogenesis.</title>
        <authorList>
            <person name="Laso-Perez R."/>
            <person name="Richter M."/>
            <person name="Wegener G."/>
            <person name="Musat F."/>
        </authorList>
    </citation>
    <scope>NUCLEOTIDE SEQUENCE [LARGE SCALE GENOMIC DNA]</scope>
    <source>
        <strain evidence="4">BOX2</strain>
    </source>
</reference>
<dbReference type="EC" id="3.6.1.7" evidence="1"/>
<name>A0A1F2PAS5_9EURY</name>
<protein>
    <recommendedName>
        <fullName evidence="1">acylphosphatase</fullName>
        <ecNumber evidence="1">3.6.1.7</ecNumber>
    </recommendedName>
</protein>
<proteinExistence type="inferred from homology"/>
<dbReference type="PROSITE" id="PS51160">
    <property type="entry name" value="ACYLPHOSPHATASE_3"/>
    <property type="match status" value="1"/>
</dbReference>
<dbReference type="Proteomes" id="UP000186940">
    <property type="component" value="Unassembled WGS sequence"/>
</dbReference>
<feature type="active site" evidence="1">
    <location>
        <position position="25"/>
    </location>
</feature>
<evidence type="ECO:0000313" key="5">
    <source>
        <dbReference type="Proteomes" id="UP000186940"/>
    </source>
</evidence>
<organism evidence="4 5">
    <name type="scientific">Candidatus Syntropharchaeum caldarium</name>
    <dbReference type="NCBI Taxonomy" id="1838285"/>
    <lineage>
        <taxon>Archaea</taxon>
        <taxon>Methanobacteriati</taxon>
        <taxon>Methanobacteriota</taxon>
        <taxon>Stenosarchaea group</taxon>
        <taxon>Methanomicrobia</taxon>
        <taxon>Methanosarcinales</taxon>
        <taxon>ANME-2 cluster</taxon>
        <taxon>Candidatus Syntropharchaeum</taxon>
    </lineage>
</organism>
<dbReference type="InterPro" id="IPR020456">
    <property type="entry name" value="Acylphosphatase"/>
</dbReference>
<dbReference type="PANTHER" id="PTHR47268">
    <property type="entry name" value="ACYLPHOSPHATASE"/>
    <property type="match status" value="1"/>
</dbReference>